<feature type="non-terminal residue" evidence="3">
    <location>
        <position position="1"/>
    </location>
</feature>
<comment type="subcellular location">
    <subcellularLocation>
        <location evidence="1">Nucleus</location>
    </subcellularLocation>
</comment>
<comment type="caution">
    <text evidence="3">The sequence shown here is derived from an EMBL/GenBank/DDBJ whole genome shotgun (WGS) entry which is preliminary data.</text>
</comment>
<feature type="domain" description="FAR1" evidence="2">
    <location>
        <begin position="31"/>
        <end position="116"/>
    </location>
</feature>
<sequence length="460" mass="53269">MTFDVCEETQESKLGLPELGISFSSEEEAYKFYENYANQVGFKIRKGKVQRLANGSIRKRYFYCSRQGFRSKLPSNKIAKYRRKETRTGCDAKIQYTVENGRWMISQFVEHHNHRLECQSHITESCTKPSEDCSRVQLSNNREMANNESASKNAECHRMESTKSINGEHTEKEFYIRWDYLLNEFNLHGNPWLSNLYLSRKRWARIFSKKTFCAGIRFSMNLKTIFSGSKDENMSLTNFVQQYQKLLERQRMAELCEDFHCHETEPAKILSSSLMEKQAADVYTRTMFQTFREELIKSFSVRIEEILNVATKSLAVQESQKIAEYHVDMVLRKLEIFLRAHNRGHLKINDPEAHGRHDYDVCDQLPKKMVPEPSASDRLGGWLGFMPVSSSFRQDFEARSENVLGNRCGGSVPNASANDEGGHLIELQFSKKDLACPEERFKNQKFSTAGLNIIPTARSL</sequence>
<comment type="similarity">
    <text evidence="1">Belongs to the FHY3/FAR1 family.</text>
</comment>
<keyword evidence="1" id="KW-0862">Zinc</keyword>
<keyword evidence="1" id="KW-0863">Zinc-finger</keyword>
<comment type="function">
    <text evidence="1">Putative transcription activator involved in regulating light control of development.</text>
</comment>
<evidence type="ECO:0000259" key="2">
    <source>
        <dbReference type="Pfam" id="PF03101"/>
    </source>
</evidence>
<dbReference type="GO" id="GO:0008270">
    <property type="term" value="F:zinc ion binding"/>
    <property type="evidence" value="ECO:0007669"/>
    <property type="project" value="UniProtKB-UniRule"/>
</dbReference>
<protein>
    <recommendedName>
        <fullName evidence="1">Protein FAR1-RELATED SEQUENCE</fullName>
    </recommendedName>
</protein>
<gene>
    <name evidence="3" type="ORF">Tsubulata_034790</name>
</gene>
<reference evidence="3" key="1">
    <citation type="submission" date="2022-02" db="EMBL/GenBank/DDBJ databases">
        <authorList>
            <person name="Henning P.M."/>
            <person name="McCubbin A.G."/>
            <person name="Shore J.S."/>
        </authorList>
    </citation>
    <scope>NUCLEOTIDE SEQUENCE</scope>
    <source>
        <strain evidence="3">F60SS</strain>
        <tissue evidence="3">Leaves</tissue>
    </source>
</reference>
<accession>A0A9Q0FZE6</accession>
<evidence type="ECO:0000313" key="4">
    <source>
        <dbReference type="Proteomes" id="UP001141552"/>
    </source>
</evidence>
<dbReference type="Pfam" id="PF03101">
    <property type="entry name" value="FAR1"/>
    <property type="match status" value="1"/>
</dbReference>
<dbReference type="EMBL" id="JAKUCV010003053">
    <property type="protein sequence ID" value="KAJ4840383.1"/>
    <property type="molecule type" value="Genomic_DNA"/>
</dbReference>
<dbReference type="Proteomes" id="UP001141552">
    <property type="component" value="Unassembled WGS sequence"/>
</dbReference>
<evidence type="ECO:0000313" key="3">
    <source>
        <dbReference type="EMBL" id="KAJ4840383.1"/>
    </source>
</evidence>
<dbReference type="OrthoDB" id="751756at2759"/>
<proteinExistence type="inferred from homology"/>
<dbReference type="GO" id="GO:0006355">
    <property type="term" value="P:regulation of DNA-templated transcription"/>
    <property type="evidence" value="ECO:0007669"/>
    <property type="project" value="UniProtKB-UniRule"/>
</dbReference>
<keyword evidence="4" id="KW-1185">Reference proteome</keyword>
<dbReference type="GO" id="GO:0005634">
    <property type="term" value="C:nucleus"/>
    <property type="evidence" value="ECO:0007669"/>
    <property type="project" value="UniProtKB-SubCell"/>
</dbReference>
<organism evidence="3 4">
    <name type="scientific">Turnera subulata</name>
    <dbReference type="NCBI Taxonomy" id="218843"/>
    <lineage>
        <taxon>Eukaryota</taxon>
        <taxon>Viridiplantae</taxon>
        <taxon>Streptophyta</taxon>
        <taxon>Embryophyta</taxon>
        <taxon>Tracheophyta</taxon>
        <taxon>Spermatophyta</taxon>
        <taxon>Magnoliopsida</taxon>
        <taxon>eudicotyledons</taxon>
        <taxon>Gunneridae</taxon>
        <taxon>Pentapetalae</taxon>
        <taxon>rosids</taxon>
        <taxon>fabids</taxon>
        <taxon>Malpighiales</taxon>
        <taxon>Passifloraceae</taxon>
        <taxon>Turnera</taxon>
    </lineage>
</organism>
<evidence type="ECO:0000256" key="1">
    <source>
        <dbReference type="RuleBase" id="RU367018"/>
    </source>
</evidence>
<keyword evidence="1" id="KW-0539">Nucleus</keyword>
<dbReference type="PANTHER" id="PTHR31669">
    <property type="entry name" value="PROTEIN FAR1-RELATED SEQUENCE 10-RELATED"/>
    <property type="match status" value="1"/>
</dbReference>
<keyword evidence="1" id="KW-0479">Metal-binding</keyword>
<name>A0A9Q0FZE6_9ROSI</name>
<dbReference type="InterPro" id="IPR004330">
    <property type="entry name" value="FAR1_DNA_bnd_dom"/>
</dbReference>
<reference evidence="3" key="2">
    <citation type="journal article" date="2023" name="Plants (Basel)">
        <title>Annotation of the Turnera subulata (Passifloraceae) Draft Genome Reveals the S-Locus Evolved after the Divergence of Turneroideae from Passifloroideae in a Stepwise Manner.</title>
        <authorList>
            <person name="Henning P.M."/>
            <person name="Roalson E.H."/>
            <person name="Mir W."/>
            <person name="McCubbin A.G."/>
            <person name="Shore J.S."/>
        </authorList>
    </citation>
    <scope>NUCLEOTIDE SEQUENCE</scope>
    <source>
        <strain evidence="3">F60SS</strain>
    </source>
</reference>
<dbReference type="InterPro" id="IPR031052">
    <property type="entry name" value="FHY3/FAR1"/>
</dbReference>
<dbReference type="AlphaFoldDB" id="A0A9Q0FZE6"/>
<dbReference type="PANTHER" id="PTHR31669:SF282">
    <property type="entry name" value="PROTEIN FAR1-RELATED SEQUENCE"/>
    <property type="match status" value="1"/>
</dbReference>